<dbReference type="PROSITE" id="PS01125">
    <property type="entry name" value="ROK"/>
    <property type="match status" value="1"/>
</dbReference>
<dbReference type="Pfam" id="PF00480">
    <property type="entry name" value="ROK"/>
    <property type="match status" value="1"/>
</dbReference>
<keyword evidence="5" id="KW-1185">Reference proteome</keyword>
<keyword evidence="3" id="KW-0119">Carbohydrate metabolism</keyword>
<dbReference type="SUPFAM" id="SSF46785">
    <property type="entry name" value="Winged helix' DNA-binding domain"/>
    <property type="match status" value="1"/>
</dbReference>
<keyword evidence="3" id="KW-0859">Xylose metabolism</keyword>
<dbReference type="AlphaFoldDB" id="A0A2A2IHS1"/>
<dbReference type="InterPro" id="IPR043129">
    <property type="entry name" value="ATPase_NBD"/>
</dbReference>
<dbReference type="Gene3D" id="1.10.10.10">
    <property type="entry name" value="Winged helix-like DNA-binding domain superfamily/Winged helix DNA-binding domain"/>
    <property type="match status" value="1"/>
</dbReference>
<comment type="similarity">
    <text evidence="2">Belongs to the ROK (NagC/XylR) family.</text>
</comment>
<keyword evidence="4" id="KW-0418">Kinase</keyword>
<name>A0A2A2IHS1_9BACI</name>
<evidence type="ECO:0000313" key="5">
    <source>
        <dbReference type="Proteomes" id="UP000218887"/>
    </source>
</evidence>
<dbReference type="EMBL" id="NPOA01000001">
    <property type="protein sequence ID" value="PAV31177.1"/>
    <property type="molecule type" value="Genomic_DNA"/>
</dbReference>
<dbReference type="InterPro" id="IPR000600">
    <property type="entry name" value="ROK"/>
</dbReference>
<protein>
    <submittedName>
        <fullName evidence="4">Sugar kinase</fullName>
    </submittedName>
</protein>
<dbReference type="RefSeq" id="WP_095653547.1">
    <property type="nucleotide sequence ID" value="NZ_NPOA01000001.1"/>
</dbReference>
<dbReference type="Proteomes" id="UP000218887">
    <property type="component" value="Unassembled WGS sequence"/>
</dbReference>
<dbReference type="Pfam" id="PF13412">
    <property type="entry name" value="HTH_24"/>
    <property type="match status" value="1"/>
</dbReference>
<keyword evidence="4" id="KW-0808">Transferase</keyword>
<gene>
    <name evidence="4" type="ORF">CIL05_00510</name>
</gene>
<dbReference type="GO" id="GO:0016301">
    <property type="term" value="F:kinase activity"/>
    <property type="evidence" value="ECO:0007669"/>
    <property type="project" value="UniProtKB-KW"/>
</dbReference>
<dbReference type="InterPro" id="IPR036390">
    <property type="entry name" value="WH_DNA-bd_sf"/>
</dbReference>
<comment type="function">
    <text evidence="1">Transcriptional repressor of xylose-utilizing enzymes.</text>
</comment>
<dbReference type="GO" id="GO:0042732">
    <property type="term" value="P:D-xylose metabolic process"/>
    <property type="evidence" value="ECO:0007669"/>
    <property type="project" value="UniProtKB-KW"/>
</dbReference>
<dbReference type="Gene3D" id="3.30.420.40">
    <property type="match status" value="2"/>
</dbReference>
<dbReference type="SUPFAM" id="SSF53067">
    <property type="entry name" value="Actin-like ATPase domain"/>
    <property type="match status" value="1"/>
</dbReference>
<dbReference type="InterPro" id="IPR049874">
    <property type="entry name" value="ROK_cs"/>
</dbReference>
<dbReference type="InterPro" id="IPR036388">
    <property type="entry name" value="WH-like_DNA-bd_sf"/>
</dbReference>
<comment type="caution">
    <text evidence="4">The sequence shown here is derived from an EMBL/GenBank/DDBJ whole genome shotgun (WGS) entry which is preliminary data.</text>
</comment>
<evidence type="ECO:0000256" key="3">
    <source>
        <dbReference type="ARBA" id="ARBA00022629"/>
    </source>
</evidence>
<evidence type="ECO:0000313" key="4">
    <source>
        <dbReference type="EMBL" id="PAV31177.1"/>
    </source>
</evidence>
<sequence length="390" mass="42101">MRRGSFQLMKSVNKSIILNKIRTSEPISRAQIAKDTKLTPPTVSSIVKELLEQGIVRESELGESMGGRKPTMLHINSNAFYVIGVDAGPQTVECILTNLSGEIFERTSSKLIKPITNDQFISILKENVHKILQSSTTEREKIIGIGVAMHGVVDVETGTSLTAPNLGLREMPIKAELEKEFGTQVYVENDARAMALGEAWFGGHGDVDSMVAVNIGQGIGSGVVINGKLYHGEQDIAGELGHMTIDIHGEICDCGNRGCLQTFASGKAIADRARHQVKYSIPGEKLTGKYVYEMAQNGEAEYIRILEETGKIIGIGLTNLIHLINPAKIVLGGGVMRSEKFMLPSIKAAIAERALIPQAKETEVTVTVLGDNATLLGAVSLLLVDLFDPV</sequence>
<dbReference type="CDD" id="cd24076">
    <property type="entry name" value="ASKHA_ATPase_ROK_BsXylR-like"/>
    <property type="match status" value="1"/>
</dbReference>
<accession>A0A2A2IHS1</accession>
<reference evidence="4 5" key="1">
    <citation type="submission" date="2017-08" db="EMBL/GenBank/DDBJ databases">
        <title>Virgibacillus indicus sp. nov. and Virgibacillus profoundi sp. nov, two moderately halophilic bacteria isolated from marine sediment by using the Microfluidic Streak Plate.</title>
        <authorList>
            <person name="Xu B."/>
            <person name="Hu B."/>
            <person name="Wang J."/>
            <person name="Zhu Y."/>
            <person name="Huang L."/>
            <person name="Du W."/>
            <person name="Huang Y."/>
        </authorList>
    </citation>
    <scope>NUCLEOTIDE SEQUENCE [LARGE SCALE GENOMIC DNA]</scope>
    <source>
        <strain evidence="4 5">IO3-P3-H5</strain>
    </source>
</reference>
<dbReference type="PANTHER" id="PTHR18964">
    <property type="entry name" value="ROK (REPRESSOR, ORF, KINASE) FAMILY"/>
    <property type="match status" value="1"/>
</dbReference>
<evidence type="ECO:0000256" key="1">
    <source>
        <dbReference type="ARBA" id="ARBA00002486"/>
    </source>
</evidence>
<proteinExistence type="inferred from homology"/>
<dbReference type="OrthoDB" id="9796533at2"/>
<dbReference type="PANTHER" id="PTHR18964:SF149">
    <property type="entry name" value="BIFUNCTIONAL UDP-N-ACETYLGLUCOSAMINE 2-EPIMERASE_N-ACETYLMANNOSAMINE KINASE"/>
    <property type="match status" value="1"/>
</dbReference>
<organism evidence="4 5">
    <name type="scientific">Virgibacillus profundi</name>
    <dbReference type="NCBI Taxonomy" id="2024555"/>
    <lineage>
        <taxon>Bacteria</taxon>
        <taxon>Bacillati</taxon>
        <taxon>Bacillota</taxon>
        <taxon>Bacilli</taxon>
        <taxon>Bacillales</taxon>
        <taxon>Bacillaceae</taxon>
        <taxon>Virgibacillus</taxon>
    </lineage>
</organism>
<evidence type="ECO:0000256" key="2">
    <source>
        <dbReference type="ARBA" id="ARBA00006479"/>
    </source>
</evidence>